<accession>A0A437RDZ1</accession>
<evidence type="ECO:0000313" key="4">
    <source>
        <dbReference type="Proteomes" id="UP000285575"/>
    </source>
</evidence>
<evidence type="ECO:0000256" key="1">
    <source>
        <dbReference type="SAM" id="MobiDB-lite"/>
    </source>
</evidence>
<feature type="region of interest" description="Disordered" evidence="1">
    <location>
        <begin position="249"/>
        <end position="277"/>
    </location>
</feature>
<feature type="domain" description="ImpA N-terminal" evidence="2">
    <location>
        <begin position="16"/>
        <end position="133"/>
    </location>
</feature>
<dbReference type="NCBIfam" id="TIGR03363">
    <property type="entry name" value="VI_chp_8"/>
    <property type="match status" value="1"/>
</dbReference>
<dbReference type="Pfam" id="PF06812">
    <property type="entry name" value="ImpA_N"/>
    <property type="match status" value="1"/>
</dbReference>
<dbReference type="PANTHER" id="PTHR37951">
    <property type="entry name" value="CYTOPLASMIC PROTEIN-RELATED"/>
    <property type="match status" value="1"/>
</dbReference>
<evidence type="ECO:0000313" key="3">
    <source>
        <dbReference type="EMBL" id="RVU44964.1"/>
    </source>
</evidence>
<feature type="compositionally biased region" description="Gly residues" evidence="1">
    <location>
        <begin position="258"/>
        <end position="273"/>
    </location>
</feature>
<dbReference type="InterPro" id="IPR010657">
    <property type="entry name" value="ImpA_N"/>
</dbReference>
<dbReference type="PANTHER" id="PTHR37951:SF1">
    <property type="entry name" value="TYPE VI SECRETION SYSTEM COMPONENT TSSA1"/>
    <property type="match status" value="1"/>
</dbReference>
<name>A0A437RDZ1_9BURK</name>
<organism evidence="3 4">
    <name type="scientific">Rubrivivax rivuli</name>
    <dbReference type="NCBI Taxonomy" id="1862385"/>
    <lineage>
        <taxon>Bacteria</taxon>
        <taxon>Pseudomonadati</taxon>
        <taxon>Pseudomonadota</taxon>
        <taxon>Betaproteobacteria</taxon>
        <taxon>Burkholderiales</taxon>
        <taxon>Sphaerotilaceae</taxon>
        <taxon>Rubrivivax</taxon>
    </lineage>
</organism>
<protein>
    <submittedName>
        <fullName evidence="3">Type VI secretion system protein TssA</fullName>
    </submittedName>
</protein>
<keyword evidence="4" id="KW-1185">Reference proteome</keyword>
<evidence type="ECO:0000259" key="2">
    <source>
        <dbReference type="Pfam" id="PF06812"/>
    </source>
</evidence>
<dbReference type="OrthoDB" id="9771118at2"/>
<reference evidence="3 4" key="1">
    <citation type="submission" date="2019-01" db="EMBL/GenBank/DDBJ databases">
        <authorList>
            <person name="Chen W.-M."/>
        </authorList>
    </citation>
    <scope>NUCLEOTIDE SEQUENCE [LARGE SCALE GENOMIC DNA]</scope>
    <source>
        <strain evidence="3 4">KYPY4</strain>
    </source>
</reference>
<comment type="caution">
    <text evidence="3">The sequence shown here is derived from an EMBL/GenBank/DDBJ whole genome shotgun (WGS) entry which is preliminary data.</text>
</comment>
<dbReference type="AlphaFoldDB" id="A0A437RDZ1"/>
<dbReference type="EMBL" id="SACR01000004">
    <property type="protein sequence ID" value="RVU44964.1"/>
    <property type="molecule type" value="Genomic_DNA"/>
</dbReference>
<proteinExistence type="predicted"/>
<dbReference type="Proteomes" id="UP000285575">
    <property type="component" value="Unassembled WGS sequence"/>
</dbReference>
<sequence>MSDIEDLQASVAAWLQPLSDDEAPCGPDLEYDNDFLALSQAVAGKPESQFGPAEPPDWRKAEEVAAGLMERTRDLRVAIEWGRSVLNLRGFAALRPVMSLINGLVENHWDHVHPMPDPDDGDPYGRVNALTLLRESAGLLGAVRDARVVEDRSIGLLLMRDIEAALGLAAVSPGHSEMSKDQVARMLSAALEKTPSLRPCLQEAVDLVRQCIALVNDRLGSDAPDLRPVYALINGAAGLLPAEAEAFEGGDEGEGEADGGGGGGGARAGGRGLSGSVTSREEAMRAIDLVIAYLERAEPTNPAPLFLRRARQLVSHNFLQLMKVLAPDALAEVARVVGVDPDSVEDPDAPT</sequence>
<dbReference type="RefSeq" id="WP_128229031.1">
    <property type="nucleotide sequence ID" value="NZ_SACR01000004.1"/>
</dbReference>
<gene>
    <name evidence="3" type="primary">tssA</name>
    <name evidence="3" type="ORF">EOE66_12415</name>
</gene>
<dbReference type="InterPro" id="IPR017740">
    <property type="entry name" value="TssA-like"/>
</dbReference>